<dbReference type="Gene3D" id="3.10.20.70">
    <property type="entry name" value="Glutamine synthetase, N-terminal domain"/>
    <property type="match status" value="1"/>
</dbReference>
<dbReference type="InterPro" id="IPR008147">
    <property type="entry name" value="Gln_synt_N"/>
</dbReference>
<keyword evidence="4" id="KW-0436">Ligase</keyword>
<evidence type="ECO:0000256" key="3">
    <source>
        <dbReference type="ARBA" id="ARBA00009897"/>
    </source>
</evidence>
<comment type="caution">
    <text evidence="13">The sequence shown here is derived from an EMBL/GenBank/DDBJ whole genome shotgun (WGS) entry which is preliminary data.</text>
</comment>
<feature type="domain" description="GS catalytic" evidence="12">
    <location>
        <begin position="131"/>
        <end position="465"/>
    </location>
</feature>
<evidence type="ECO:0000259" key="11">
    <source>
        <dbReference type="PROSITE" id="PS51986"/>
    </source>
</evidence>
<dbReference type="EMBL" id="BMCP01000001">
    <property type="protein sequence ID" value="GGE33920.1"/>
    <property type="molecule type" value="Genomic_DNA"/>
</dbReference>
<dbReference type="InterPro" id="IPR036651">
    <property type="entry name" value="Gln_synt_N_sf"/>
</dbReference>
<comment type="similarity">
    <text evidence="3 9 10">Belongs to the glutamine synthetase family.</text>
</comment>
<dbReference type="PROSITE" id="PS51986">
    <property type="entry name" value="GS_BETA_GRASP"/>
    <property type="match status" value="1"/>
</dbReference>
<feature type="domain" description="GS beta-grasp" evidence="11">
    <location>
        <begin position="30"/>
        <end position="124"/>
    </location>
</feature>
<dbReference type="RefSeq" id="WP_188408488.1">
    <property type="nucleotide sequence ID" value="NZ_BMCP01000001.1"/>
</dbReference>
<evidence type="ECO:0000256" key="5">
    <source>
        <dbReference type="ARBA" id="ARBA00022741"/>
    </source>
</evidence>
<keyword evidence="6" id="KW-0067">ATP-binding</keyword>
<dbReference type="Proteomes" id="UP000602745">
    <property type="component" value="Unassembled WGS sequence"/>
</dbReference>
<accession>A0A8J2VNH5</accession>
<dbReference type="SUPFAM" id="SSF55931">
    <property type="entry name" value="Glutamine synthetase/guanido kinase"/>
    <property type="match status" value="1"/>
</dbReference>
<dbReference type="GO" id="GO:0006598">
    <property type="term" value="P:polyamine catabolic process"/>
    <property type="evidence" value="ECO:0007669"/>
    <property type="project" value="TreeGrafter"/>
</dbReference>
<dbReference type="GO" id="GO:0005524">
    <property type="term" value="F:ATP binding"/>
    <property type="evidence" value="ECO:0007669"/>
    <property type="project" value="UniProtKB-KW"/>
</dbReference>
<dbReference type="Gene3D" id="3.30.590.10">
    <property type="entry name" value="Glutamine synthetase/guanido kinase, catalytic domain"/>
    <property type="match status" value="1"/>
</dbReference>
<name>A0A8J2VNH5_9RHOB</name>
<evidence type="ECO:0000256" key="1">
    <source>
        <dbReference type="ARBA" id="ARBA00001946"/>
    </source>
</evidence>
<protein>
    <submittedName>
        <fullName evidence="13">Glutamine synthetase</fullName>
    </submittedName>
</protein>
<dbReference type="SMART" id="SM01230">
    <property type="entry name" value="Gln-synt_C"/>
    <property type="match status" value="1"/>
</dbReference>
<comment type="cofactor">
    <cofactor evidence="1">
        <name>Mg(2+)</name>
        <dbReference type="ChEBI" id="CHEBI:18420"/>
    </cofactor>
</comment>
<dbReference type="PANTHER" id="PTHR43785">
    <property type="entry name" value="GAMMA-GLUTAMYLPUTRESCINE SYNTHETASE"/>
    <property type="match status" value="1"/>
</dbReference>
<dbReference type="SUPFAM" id="SSF54368">
    <property type="entry name" value="Glutamine synthetase, N-terminal domain"/>
    <property type="match status" value="1"/>
</dbReference>
<evidence type="ECO:0000313" key="14">
    <source>
        <dbReference type="Proteomes" id="UP000602745"/>
    </source>
</evidence>
<keyword evidence="8" id="KW-0535">Nitrogen fixation</keyword>
<dbReference type="Pfam" id="PF00120">
    <property type="entry name" value="Gln-synt_C"/>
    <property type="match status" value="1"/>
</dbReference>
<reference evidence="13" key="1">
    <citation type="journal article" date="2014" name="Int. J. Syst. Evol. Microbiol.">
        <title>Complete genome sequence of Corynebacterium casei LMG S-19264T (=DSM 44701T), isolated from a smear-ripened cheese.</title>
        <authorList>
            <consortium name="US DOE Joint Genome Institute (JGI-PGF)"/>
            <person name="Walter F."/>
            <person name="Albersmeier A."/>
            <person name="Kalinowski J."/>
            <person name="Ruckert C."/>
        </authorList>
    </citation>
    <scope>NUCLEOTIDE SEQUENCE</scope>
    <source>
        <strain evidence="13">CCM 7684</strain>
    </source>
</reference>
<dbReference type="InterPro" id="IPR014746">
    <property type="entry name" value="Gln_synth/guanido_kin_cat_dom"/>
</dbReference>
<reference evidence="13" key="2">
    <citation type="submission" date="2020-09" db="EMBL/GenBank/DDBJ databases">
        <authorList>
            <person name="Sun Q."/>
            <person name="Sedlacek I."/>
        </authorList>
    </citation>
    <scope>NUCLEOTIDE SEQUENCE</scope>
    <source>
        <strain evidence="13">CCM 7684</strain>
    </source>
</reference>
<dbReference type="InterPro" id="IPR008146">
    <property type="entry name" value="Gln_synth_cat_dom"/>
</dbReference>
<dbReference type="GO" id="GO:0004356">
    <property type="term" value="F:glutamine synthetase activity"/>
    <property type="evidence" value="ECO:0007669"/>
    <property type="project" value="InterPro"/>
</dbReference>
<comment type="function">
    <text evidence="2">Catalyzes the ATP-dependent biosynthesis of glutamine from glutamate and ammonia.</text>
</comment>
<dbReference type="InterPro" id="IPR027303">
    <property type="entry name" value="Gln_synth_gly_rich_site"/>
</dbReference>
<evidence type="ECO:0000256" key="10">
    <source>
        <dbReference type="RuleBase" id="RU000384"/>
    </source>
</evidence>
<dbReference type="AlphaFoldDB" id="A0A8J2VNH5"/>
<dbReference type="PANTHER" id="PTHR43785:SF3">
    <property type="entry name" value="GS CATALYTIC DOMAIN-CONTAINING PROTEIN"/>
    <property type="match status" value="1"/>
</dbReference>
<evidence type="ECO:0000256" key="4">
    <source>
        <dbReference type="ARBA" id="ARBA00022598"/>
    </source>
</evidence>
<keyword evidence="14" id="KW-1185">Reference proteome</keyword>
<evidence type="ECO:0000259" key="12">
    <source>
        <dbReference type="PROSITE" id="PS51987"/>
    </source>
</evidence>
<keyword evidence="5" id="KW-0547">Nucleotide-binding</keyword>
<sequence length="465" mass="51932">MAKKKKADKGVGNIRGVADLEEARSWIKARGIEEIECVVPDQAGVARGKIMPASKFFTNPLMALPSAIFQQTISGEYPEDEVITRQNPSDNDIVLEPDFSTLSVVPWASDPTAQIIHDSYHQDGRPVDIAPRQVLRRILELYEHKGLKPVLAPEIEFYLVKPNTDPDYPLEPPIGRSGRPEIGRQSYSIQAVNEFDDLFEDIYDFSEAQGLEIDTLIHEEGAAQMEINLRHGDPLVLADQVFLFKRTIREAALKHNIYATFMAKPIANEPGSAMHIHQSVVDAKTGKNIFSEDDGRPTPEFFSFIAGQQKYLPRVMGIMAPYVNSYRRMTRASTAPINVAWGYDNRTTGLRVPPSTPDSRRVENRVPSSDANPYLVIAASLACGYLGLREGLSATEPIDGSAQELDFDLPRGLLEAIALFEESDALVEIFGETFVGTYSAIKRAEFETFMRVISPWEREYLLLNV</sequence>
<evidence type="ECO:0000256" key="7">
    <source>
        <dbReference type="ARBA" id="ARBA00022842"/>
    </source>
</evidence>
<evidence type="ECO:0000256" key="9">
    <source>
        <dbReference type="PROSITE-ProRule" id="PRU01330"/>
    </source>
</evidence>
<dbReference type="FunFam" id="3.30.590.10:FF:000005">
    <property type="entry name" value="Probable glutamine synthetase"/>
    <property type="match status" value="1"/>
</dbReference>
<dbReference type="PROSITE" id="PS00181">
    <property type="entry name" value="GLNA_ATP"/>
    <property type="match status" value="1"/>
</dbReference>
<evidence type="ECO:0000256" key="8">
    <source>
        <dbReference type="ARBA" id="ARBA00023231"/>
    </source>
</evidence>
<evidence type="ECO:0000313" key="13">
    <source>
        <dbReference type="EMBL" id="GGE33920.1"/>
    </source>
</evidence>
<dbReference type="GO" id="GO:0006542">
    <property type="term" value="P:glutamine biosynthetic process"/>
    <property type="evidence" value="ECO:0007669"/>
    <property type="project" value="InterPro"/>
</dbReference>
<evidence type="ECO:0000256" key="2">
    <source>
        <dbReference type="ARBA" id="ARBA00003117"/>
    </source>
</evidence>
<gene>
    <name evidence="13" type="primary">glnA2</name>
    <name evidence="13" type="ORF">GCM10007276_09070</name>
</gene>
<keyword evidence="7" id="KW-0460">Magnesium</keyword>
<proteinExistence type="inferred from homology"/>
<evidence type="ECO:0000256" key="6">
    <source>
        <dbReference type="ARBA" id="ARBA00022840"/>
    </source>
</evidence>
<dbReference type="PROSITE" id="PS51987">
    <property type="entry name" value="GS_CATALYTIC"/>
    <property type="match status" value="1"/>
</dbReference>
<organism evidence="13 14">
    <name type="scientific">Agaricicola taiwanensis</name>
    <dbReference type="NCBI Taxonomy" id="591372"/>
    <lineage>
        <taxon>Bacteria</taxon>
        <taxon>Pseudomonadati</taxon>
        <taxon>Pseudomonadota</taxon>
        <taxon>Alphaproteobacteria</taxon>
        <taxon>Rhodobacterales</taxon>
        <taxon>Paracoccaceae</taxon>
        <taxon>Agaricicola</taxon>
    </lineage>
</organism>